<sequence>MADHWRLFPPAPRAGMRVGRNCRPRYRENLPSKCFMEHKGRLPCPTSLDSRRWRFVRTGQDDFRRGCPPCEALTTLGPREGFLPQIYHRAPQPSPKKRLPRHAALCSKLSPAQQARKAFLADIEAQLTLYPLALYPDLEEDMPAELLLKVLEVLDPDKKLEDTWAYCQGIRKRMKKPTKLLKKRSTQVYLGLPKKTPVSHPCQWLYEKRKPSETGLLQKDGLLLHKNVRQAVSDFCNWATAFGSLNIDEEFILRQFDINYQSKPRYNVLHTMRPSQVPLQLKKMSGLNKLQEPQLFQKLDCEQRLRKPQKPHKPKWVKMRYGAWYLNPKLWKKQRADEPLVDPKVLRKAQDENFKKELQKQEELLADLQGAVAFKDFILSRGFRMPSVKEPCWGQDQLELGVTVLLLCYMWAGGEEDEMVGWHHRCNGHEFEQAPGDGDGQASLVCCSPWGCKESDKTEQLNNNAGYGRMQTRPKGHFPGLPEGSSVFFSLCVALSVSLCSFPLLPPMWRLSWKMTRVGREAGRADR</sequence>
<reference evidence="1" key="1">
    <citation type="submission" date="2020-11" db="EMBL/GenBank/DDBJ databases">
        <authorList>
            <person name="Davenport K.M."/>
            <person name="Bickhart D.M."/>
            <person name="Smith T.P.L."/>
            <person name="Murdoch B.M."/>
            <person name="Rosen B.D."/>
        </authorList>
    </citation>
    <scope>NUCLEOTIDE SEQUENCE [LARGE SCALE GENOMIC DNA]</scope>
    <source>
        <strain evidence="1">OAR_USU_Benz2616</strain>
    </source>
</reference>
<evidence type="ECO:0000313" key="1">
    <source>
        <dbReference type="Ensembl" id="ENSOARP00020056340.1"/>
    </source>
</evidence>
<reference evidence="1" key="2">
    <citation type="submission" date="2025-08" db="UniProtKB">
        <authorList>
            <consortium name="Ensembl"/>
        </authorList>
    </citation>
    <scope>IDENTIFICATION</scope>
</reference>
<protein>
    <submittedName>
        <fullName evidence="1">Uncharacterized protein</fullName>
    </submittedName>
</protein>
<dbReference type="Ensembl" id="ENSOART00020046136.1">
    <property type="protein sequence ID" value="ENSOARP00020056340.1"/>
    <property type="gene ID" value="ENSOARG00020004803.2"/>
</dbReference>
<accession>A0AC11ECT3</accession>
<gene>
    <name evidence="1" type="primary">FAM47E</name>
</gene>
<organism evidence="1">
    <name type="scientific">Ovis aries</name>
    <name type="common">Sheep</name>
    <dbReference type="NCBI Taxonomy" id="9940"/>
    <lineage>
        <taxon>Eukaryota</taxon>
        <taxon>Metazoa</taxon>
        <taxon>Chordata</taxon>
        <taxon>Craniata</taxon>
        <taxon>Vertebrata</taxon>
        <taxon>Euteleostomi</taxon>
        <taxon>Mammalia</taxon>
        <taxon>Eutheria</taxon>
        <taxon>Laurasiatheria</taxon>
        <taxon>Artiodactyla</taxon>
        <taxon>Ruminantia</taxon>
        <taxon>Pecora</taxon>
        <taxon>Bovidae</taxon>
        <taxon>Caprinae</taxon>
        <taxon>Ovis</taxon>
    </lineage>
</organism>
<name>A0AC11ECT3_SHEEP</name>
<proteinExistence type="predicted"/>
<reference evidence="1" key="3">
    <citation type="submission" date="2025-09" db="UniProtKB">
        <authorList>
            <consortium name="Ensembl"/>
        </authorList>
    </citation>
    <scope>IDENTIFICATION</scope>
</reference>